<sequence>MADCLVRSEAPRPGSVPGCYHPQPAFPWTLCHPAAAPSAFRTMREEEALRFPALRPCALRLLAPPEGEAHLPQPPHRNPELNKPFRDVWLEPQARLCGQSREDVHFDLNANANTGKGES</sequence>
<organism evidence="1 2">
    <name type="scientific">Chiloscyllium punctatum</name>
    <name type="common">Brownbanded bambooshark</name>
    <name type="synonym">Hemiscyllium punctatum</name>
    <dbReference type="NCBI Taxonomy" id="137246"/>
    <lineage>
        <taxon>Eukaryota</taxon>
        <taxon>Metazoa</taxon>
        <taxon>Chordata</taxon>
        <taxon>Craniata</taxon>
        <taxon>Vertebrata</taxon>
        <taxon>Chondrichthyes</taxon>
        <taxon>Elasmobranchii</taxon>
        <taxon>Galeomorphii</taxon>
        <taxon>Galeoidea</taxon>
        <taxon>Orectolobiformes</taxon>
        <taxon>Hemiscylliidae</taxon>
        <taxon>Chiloscyllium</taxon>
    </lineage>
</organism>
<protein>
    <submittedName>
        <fullName evidence="1">Uncharacterized protein</fullName>
    </submittedName>
</protein>
<evidence type="ECO:0000313" key="2">
    <source>
        <dbReference type="Proteomes" id="UP000287033"/>
    </source>
</evidence>
<dbReference type="AlphaFoldDB" id="A0A401TF16"/>
<gene>
    <name evidence="1" type="ORF">chiPu_0025488</name>
</gene>
<name>A0A401TF16_CHIPU</name>
<evidence type="ECO:0000313" key="1">
    <source>
        <dbReference type="EMBL" id="GCC41232.1"/>
    </source>
</evidence>
<accession>A0A401TF16</accession>
<comment type="caution">
    <text evidence="1">The sequence shown here is derived from an EMBL/GenBank/DDBJ whole genome shotgun (WGS) entry which is preliminary data.</text>
</comment>
<dbReference type="Proteomes" id="UP000287033">
    <property type="component" value="Unassembled WGS sequence"/>
</dbReference>
<keyword evidence="2" id="KW-1185">Reference proteome</keyword>
<reference evidence="1 2" key="1">
    <citation type="journal article" date="2018" name="Nat. Ecol. Evol.">
        <title>Shark genomes provide insights into elasmobranch evolution and the origin of vertebrates.</title>
        <authorList>
            <person name="Hara Y"/>
            <person name="Yamaguchi K"/>
            <person name="Onimaru K"/>
            <person name="Kadota M"/>
            <person name="Koyanagi M"/>
            <person name="Keeley SD"/>
            <person name="Tatsumi K"/>
            <person name="Tanaka K"/>
            <person name="Motone F"/>
            <person name="Kageyama Y"/>
            <person name="Nozu R"/>
            <person name="Adachi N"/>
            <person name="Nishimura O"/>
            <person name="Nakagawa R"/>
            <person name="Tanegashima C"/>
            <person name="Kiyatake I"/>
            <person name="Matsumoto R"/>
            <person name="Murakumo K"/>
            <person name="Nishida K"/>
            <person name="Terakita A"/>
            <person name="Kuratani S"/>
            <person name="Sato K"/>
            <person name="Hyodo S Kuraku.S."/>
        </authorList>
    </citation>
    <scope>NUCLEOTIDE SEQUENCE [LARGE SCALE GENOMIC DNA]</scope>
</reference>
<dbReference type="EMBL" id="BEZZ01059534">
    <property type="protein sequence ID" value="GCC41232.1"/>
    <property type="molecule type" value="Genomic_DNA"/>
</dbReference>
<proteinExistence type="predicted"/>